<gene>
    <name evidence="2" type="primary">wcaI</name>
    <name evidence="2" type="ORF">ESZ00_15220</name>
</gene>
<dbReference type="CDD" id="cd03794">
    <property type="entry name" value="GT4_WbuB-like"/>
    <property type="match status" value="1"/>
</dbReference>
<dbReference type="Proteomes" id="UP000290253">
    <property type="component" value="Unassembled WGS sequence"/>
</dbReference>
<dbReference type="Pfam" id="PF13692">
    <property type="entry name" value="Glyco_trans_1_4"/>
    <property type="match status" value="1"/>
</dbReference>
<accession>A0A4Q1SBP5</accession>
<keyword evidence="3" id="KW-1185">Reference proteome</keyword>
<keyword evidence="2" id="KW-0808">Transferase</keyword>
<comment type="caution">
    <text evidence="2">The sequence shown here is derived from an EMBL/GenBank/DDBJ whole genome shotgun (WGS) entry which is preliminary data.</text>
</comment>
<dbReference type="PANTHER" id="PTHR45947:SF3">
    <property type="entry name" value="SULFOQUINOVOSYL TRANSFERASE SQD2"/>
    <property type="match status" value="1"/>
</dbReference>
<feature type="domain" description="Glycosyltransferase subfamily 4-like N-terminal" evidence="1">
    <location>
        <begin position="15"/>
        <end position="204"/>
    </location>
</feature>
<reference evidence="2 3" key="1">
    <citation type="journal article" date="2016" name="Int. J. Syst. Evol. Microbiol.">
        <title>Acidipila dinghuensis sp. nov., an acidobacterium isolated from forest soil.</title>
        <authorList>
            <person name="Jiang Y.W."/>
            <person name="Wang J."/>
            <person name="Chen M.H."/>
            <person name="Lv Y.Y."/>
            <person name="Qiu L.H."/>
        </authorList>
    </citation>
    <scope>NUCLEOTIDE SEQUENCE [LARGE SCALE GENOMIC DNA]</scope>
    <source>
        <strain evidence="2 3">DHOF10</strain>
    </source>
</reference>
<evidence type="ECO:0000313" key="3">
    <source>
        <dbReference type="Proteomes" id="UP000290253"/>
    </source>
</evidence>
<dbReference type="PANTHER" id="PTHR45947">
    <property type="entry name" value="SULFOQUINOVOSYL TRANSFERASE SQD2"/>
    <property type="match status" value="1"/>
</dbReference>
<dbReference type="Gene3D" id="3.40.50.2000">
    <property type="entry name" value="Glycogen Phosphorylase B"/>
    <property type="match status" value="2"/>
</dbReference>
<dbReference type="GO" id="GO:0016758">
    <property type="term" value="F:hexosyltransferase activity"/>
    <property type="evidence" value="ECO:0007669"/>
    <property type="project" value="TreeGrafter"/>
</dbReference>
<protein>
    <submittedName>
        <fullName evidence="2">Colanic acid biosynthesis glycosyltransferase WcaI</fullName>
    </submittedName>
</protein>
<organism evidence="2 3">
    <name type="scientific">Silvibacterium dinghuense</name>
    <dbReference type="NCBI Taxonomy" id="1560006"/>
    <lineage>
        <taxon>Bacteria</taxon>
        <taxon>Pseudomonadati</taxon>
        <taxon>Acidobacteriota</taxon>
        <taxon>Terriglobia</taxon>
        <taxon>Terriglobales</taxon>
        <taxon>Acidobacteriaceae</taxon>
        <taxon>Silvibacterium</taxon>
    </lineage>
</organism>
<evidence type="ECO:0000259" key="1">
    <source>
        <dbReference type="Pfam" id="PF13579"/>
    </source>
</evidence>
<dbReference type="RefSeq" id="WP_129209160.1">
    <property type="nucleotide sequence ID" value="NZ_BMGU01000005.1"/>
</dbReference>
<name>A0A4Q1SBP5_9BACT</name>
<dbReference type="Pfam" id="PF13579">
    <property type="entry name" value="Glyco_trans_4_4"/>
    <property type="match status" value="1"/>
</dbReference>
<dbReference type="NCBIfam" id="NF007640">
    <property type="entry name" value="PRK10307.1"/>
    <property type="match status" value="1"/>
</dbReference>
<sequence length="422" mass="47194">MRILLLGLNYSPELTGIGKYSGEMMEWLVEQGHEVRVVTAPPYYPEWKVREGYRWWEYRTEQSSAGVRIYRCPLYVPKRPNGWRRLLHLGSFATSSLPIMLRQLLWRPDIVMTIEPALFCAPTAALMAVLSGASAWLHVQDFEIDAAFDLELLPAGGSIHKFALFYERAIMQVFDRVSTISPNMVRRLTSKGVSKEKAILFPNWVNVDEVTASVPGALPNAYRHELGIRDDQIVLLYSGNLGHKQGLEILPQVAEALRERKDLHFVFCGDGAYRRPLERFAGSLPNVSLLHLQPRARLNELLNAADIHLLPQRADAADLVMPSKLTGMMASGRPVITTAVPGTQLADAVEGCGLVVPPGDVQAFTQAILALADARAERLEMGRTARCYAEEHMGRDYVLRRLEKEMRVLLASGPALEVSEQQ</sequence>
<evidence type="ECO:0000313" key="2">
    <source>
        <dbReference type="EMBL" id="RXS94423.1"/>
    </source>
</evidence>
<dbReference type="AlphaFoldDB" id="A0A4Q1SBP5"/>
<proteinExistence type="predicted"/>
<dbReference type="OrthoDB" id="9811902at2"/>
<dbReference type="InterPro" id="IPR028098">
    <property type="entry name" value="Glyco_trans_4-like_N"/>
</dbReference>
<dbReference type="InterPro" id="IPR050194">
    <property type="entry name" value="Glycosyltransferase_grp1"/>
</dbReference>
<dbReference type="EMBL" id="SDMK01000003">
    <property type="protein sequence ID" value="RXS94423.1"/>
    <property type="molecule type" value="Genomic_DNA"/>
</dbReference>
<dbReference type="SUPFAM" id="SSF53756">
    <property type="entry name" value="UDP-Glycosyltransferase/glycogen phosphorylase"/>
    <property type="match status" value="1"/>
</dbReference>